<evidence type="ECO:0000313" key="1">
    <source>
        <dbReference type="EMBL" id="QRD89416.1"/>
    </source>
</evidence>
<protein>
    <submittedName>
        <fullName evidence="1">Uncharacterized protein</fullName>
    </submittedName>
</protein>
<reference evidence="2" key="1">
    <citation type="journal article" date="2021" name="G3 (Bethesda)">
        <title>Chromosome assembled and annotated genome sequence of Aspergillus flavus NRRL 3357.</title>
        <authorList>
            <person name="Skerker J.M."/>
            <person name="Pianalto K.M."/>
            <person name="Mondo S.J."/>
            <person name="Yang K."/>
            <person name="Arkin A.P."/>
            <person name="Keller N.P."/>
            <person name="Grigoriev I.V."/>
            <person name="Louise Glass N.L."/>
        </authorList>
    </citation>
    <scope>NUCLEOTIDE SEQUENCE [LARGE SCALE GENOMIC DNA]</scope>
    <source>
        <strain evidence="2">ATCC 200026 / FGSC A1120 / IAM 13836 / NRRL 3357 / JCM 12722 / SRRC 167</strain>
    </source>
</reference>
<sequence length="52" mass="6174">MLGKCLFVLDDWDGGMRLTNRRWKQFKLVSSDSEDFLLKQRIDLDLNSKNAR</sequence>
<dbReference type="AlphaFoldDB" id="A0A7U2MT82"/>
<gene>
    <name evidence="1" type="ORF">F9C07_3228</name>
</gene>
<organism evidence="1 2">
    <name type="scientific">Aspergillus flavus (strain ATCC 200026 / FGSC A1120 / IAM 13836 / NRRL 3357 / JCM 12722 / SRRC 167)</name>
    <dbReference type="NCBI Taxonomy" id="332952"/>
    <lineage>
        <taxon>Eukaryota</taxon>
        <taxon>Fungi</taxon>
        <taxon>Dikarya</taxon>
        <taxon>Ascomycota</taxon>
        <taxon>Pezizomycotina</taxon>
        <taxon>Eurotiomycetes</taxon>
        <taxon>Eurotiomycetidae</taxon>
        <taxon>Eurotiales</taxon>
        <taxon>Aspergillaceae</taxon>
        <taxon>Aspergillus</taxon>
        <taxon>Aspergillus subgen. Circumdati</taxon>
    </lineage>
</organism>
<dbReference type="Proteomes" id="UP000596276">
    <property type="component" value="Chromosome 4"/>
</dbReference>
<dbReference type="VEuPathDB" id="FungiDB:F9C07_3228"/>
<dbReference type="EMBL" id="CP044618">
    <property type="protein sequence ID" value="QRD89416.1"/>
    <property type="molecule type" value="Genomic_DNA"/>
</dbReference>
<accession>A0A7U2MT82</accession>
<evidence type="ECO:0000313" key="2">
    <source>
        <dbReference type="Proteomes" id="UP000596276"/>
    </source>
</evidence>
<keyword evidence="2" id="KW-1185">Reference proteome</keyword>
<proteinExistence type="predicted"/>
<name>A0A7U2MT82_ASPFN</name>